<protein>
    <submittedName>
        <fullName evidence="1">Uncharacterized protein</fullName>
    </submittedName>
</protein>
<proteinExistence type="predicted"/>
<accession>A0A0F9JX30</accession>
<name>A0A0F9JX30_9ZZZZ</name>
<sequence length="120" mass="13344">MKHSKGNLRYAGKEDGDFILFIGKNFVCNVGQPIDIVAQNDPKVELIAFDLDLANAFHLVLCWNEYDSLKAKADVCDEVLENLLHIIRLLCHPGSHVMAKDIDSAKEIIAKAGKNVLWGI</sequence>
<reference evidence="1" key="1">
    <citation type="journal article" date="2015" name="Nature">
        <title>Complex archaea that bridge the gap between prokaryotes and eukaryotes.</title>
        <authorList>
            <person name="Spang A."/>
            <person name="Saw J.H."/>
            <person name="Jorgensen S.L."/>
            <person name="Zaremba-Niedzwiedzka K."/>
            <person name="Martijn J."/>
            <person name="Lind A.E."/>
            <person name="van Eijk R."/>
            <person name="Schleper C."/>
            <person name="Guy L."/>
            <person name="Ettema T.J."/>
        </authorList>
    </citation>
    <scope>NUCLEOTIDE SEQUENCE</scope>
</reference>
<comment type="caution">
    <text evidence="1">The sequence shown here is derived from an EMBL/GenBank/DDBJ whole genome shotgun (WGS) entry which is preliminary data.</text>
</comment>
<gene>
    <name evidence="1" type="ORF">LCGC14_1401220</name>
</gene>
<dbReference type="EMBL" id="LAZR01009154">
    <property type="protein sequence ID" value="KKM74354.1"/>
    <property type="molecule type" value="Genomic_DNA"/>
</dbReference>
<organism evidence="1">
    <name type="scientific">marine sediment metagenome</name>
    <dbReference type="NCBI Taxonomy" id="412755"/>
    <lineage>
        <taxon>unclassified sequences</taxon>
        <taxon>metagenomes</taxon>
        <taxon>ecological metagenomes</taxon>
    </lineage>
</organism>
<dbReference type="AlphaFoldDB" id="A0A0F9JX30"/>
<evidence type="ECO:0000313" key="1">
    <source>
        <dbReference type="EMBL" id="KKM74354.1"/>
    </source>
</evidence>